<proteinExistence type="predicted"/>
<name>X1PKT1_9ZZZZ</name>
<evidence type="ECO:0000313" key="6">
    <source>
        <dbReference type="EMBL" id="GAI31454.1"/>
    </source>
</evidence>
<dbReference type="EMBL" id="BARV01015538">
    <property type="protein sequence ID" value="GAI31454.1"/>
    <property type="molecule type" value="Genomic_DNA"/>
</dbReference>
<evidence type="ECO:0000256" key="3">
    <source>
        <dbReference type="ARBA" id="ARBA00022989"/>
    </source>
</evidence>
<dbReference type="InterPro" id="IPR035906">
    <property type="entry name" value="MetI-like_sf"/>
</dbReference>
<protein>
    <submittedName>
        <fullName evidence="6">Uncharacterized protein</fullName>
    </submittedName>
</protein>
<comment type="subcellular location">
    <subcellularLocation>
        <location evidence="1">Membrane</location>
        <topology evidence="1">Multi-pass membrane protein</topology>
    </subcellularLocation>
</comment>
<organism evidence="6">
    <name type="scientific">marine sediment metagenome</name>
    <dbReference type="NCBI Taxonomy" id="412755"/>
    <lineage>
        <taxon>unclassified sequences</taxon>
        <taxon>metagenomes</taxon>
        <taxon>ecological metagenomes</taxon>
    </lineage>
</organism>
<feature type="transmembrane region" description="Helical" evidence="5">
    <location>
        <begin position="6"/>
        <end position="24"/>
    </location>
</feature>
<evidence type="ECO:0000256" key="4">
    <source>
        <dbReference type="ARBA" id="ARBA00023136"/>
    </source>
</evidence>
<keyword evidence="2 5" id="KW-0812">Transmembrane</keyword>
<sequence length="39" mass="4239">SQIGPQLASAMMLALPIVIIYIIFQRHFIASMAHTGLKG</sequence>
<dbReference type="SUPFAM" id="SSF161098">
    <property type="entry name" value="MetI-like"/>
    <property type="match status" value="1"/>
</dbReference>
<evidence type="ECO:0000256" key="1">
    <source>
        <dbReference type="ARBA" id="ARBA00004141"/>
    </source>
</evidence>
<dbReference type="GO" id="GO:0016020">
    <property type="term" value="C:membrane"/>
    <property type="evidence" value="ECO:0007669"/>
    <property type="project" value="UniProtKB-SubCell"/>
</dbReference>
<keyword evidence="3 5" id="KW-1133">Transmembrane helix</keyword>
<comment type="caution">
    <text evidence="6">The sequence shown here is derived from an EMBL/GenBank/DDBJ whole genome shotgun (WGS) entry which is preliminary data.</text>
</comment>
<accession>X1PKT1</accession>
<evidence type="ECO:0000256" key="5">
    <source>
        <dbReference type="SAM" id="Phobius"/>
    </source>
</evidence>
<dbReference type="AlphaFoldDB" id="X1PKT1"/>
<evidence type="ECO:0000256" key="2">
    <source>
        <dbReference type="ARBA" id="ARBA00022692"/>
    </source>
</evidence>
<gene>
    <name evidence="6" type="ORF">S06H3_26842</name>
</gene>
<feature type="non-terminal residue" evidence="6">
    <location>
        <position position="1"/>
    </location>
</feature>
<keyword evidence="4 5" id="KW-0472">Membrane</keyword>
<reference evidence="6" key="1">
    <citation type="journal article" date="2014" name="Front. Microbiol.">
        <title>High frequency of phylogenetically diverse reductive dehalogenase-homologous genes in deep subseafloor sedimentary metagenomes.</title>
        <authorList>
            <person name="Kawai M."/>
            <person name="Futagami T."/>
            <person name="Toyoda A."/>
            <person name="Takaki Y."/>
            <person name="Nishi S."/>
            <person name="Hori S."/>
            <person name="Arai W."/>
            <person name="Tsubouchi T."/>
            <person name="Morono Y."/>
            <person name="Uchiyama I."/>
            <person name="Ito T."/>
            <person name="Fujiyama A."/>
            <person name="Inagaki F."/>
            <person name="Takami H."/>
        </authorList>
    </citation>
    <scope>NUCLEOTIDE SEQUENCE</scope>
    <source>
        <strain evidence="6">Expedition CK06-06</strain>
    </source>
</reference>